<dbReference type="GO" id="GO:0046872">
    <property type="term" value="F:metal ion binding"/>
    <property type="evidence" value="ECO:0007669"/>
    <property type="project" value="UniProtKB-UniRule"/>
</dbReference>
<keyword evidence="5" id="KW-0336">GPI-anchor</keyword>
<keyword evidence="9" id="KW-0349">Heme</keyword>
<evidence type="ECO:0000313" key="13">
    <source>
        <dbReference type="Proteomes" id="UP000800093"/>
    </source>
</evidence>
<evidence type="ECO:0000256" key="8">
    <source>
        <dbReference type="ARBA" id="ARBA00023288"/>
    </source>
</evidence>
<keyword evidence="4" id="KW-0964">Secreted</keyword>
<dbReference type="Pfam" id="PF05730">
    <property type="entry name" value="CFEM"/>
    <property type="match status" value="1"/>
</dbReference>
<evidence type="ECO:0000313" key="12">
    <source>
        <dbReference type="EMBL" id="KAF2261498.1"/>
    </source>
</evidence>
<comment type="similarity">
    <text evidence="3">Belongs to the RBT5 family.</text>
</comment>
<dbReference type="GO" id="GO:0098552">
    <property type="term" value="C:side of membrane"/>
    <property type="evidence" value="ECO:0007669"/>
    <property type="project" value="UniProtKB-KW"/>
</dbReference>
<accession>A0A9P4K5V6</accession>
<feature type="domain" description="CFEM" evidence="11">
    <location>
        <begin position="1"/>
        <end position="83"/>
    </location>
</feature>
<evidence type="ECO:0000256" key="3">
    <source>
        <dbReference type="ARBA" id="ARBA00010031"/>
    </source>
</evidence>
<comment type="caution">
    <text evidence="9">Lacks conserved residue(s) required for the propagation of feature annotation.</text>
</comment>
<keyword evidence="5" id="KW-0325">Glycoprotein</keyword>
<evidence type="ECO:0000256" key="9">
    <source>
        <dbReference type="PROSITE-ProRule" id="PRU01356"/>
    </source>
</evidence>
<keyword evidence="5" id="KW-0472">Membrane</keyword>
<organism evidence="12 13">
    <name type="scientific">Lojkania enalia</name>
    <dbReference type="NCBI Taxonomy" id="147567"/>
    <lineage>
        <taxon>Eukaryota</taxon>
        <taxon>Fungi</taxon>
        <taxon>Dikarya</taxon>
        <taxon>Ascomycota</taxon>
        <taxon>Pezizomycotina</taxon>
        <taxon>Dothideomycetes</taxon>
        <taxon>Pleosporomycetidae</taxon>
        <taxon>Pleosporales</taxon>
        <taxon>Pleosporales incertae sedis</taxon>
        <taxon>Lojkania</taxon>
    </lineage>
</organism>
<feature type="binding site" description="axial binding residue" evidence="9">
    <location>
        <position position="46"/>
    </location>
    <ligand>
        <name>heme</name>
        <dbReference type="ChEBI" id="CHEBI:30413"/>
    </ligand>
    <ligandPart>
        <name>Fe</name>
        <dbReference type="ChEBI" id="CHEBI:18248"/>
    </ligandPart>
</feature>
<sequence>MRLLITLLAGAASAVAIAKPQGDVTPCRQDCWNEAAAGAGCDPNVDDACLCGIFFDLVTQCTSQVCSIEENLATIDFLTEPCQ</sequence>
<evidence type="ECO:0000256" key="6">
    <source>
        <dbReference type="ARBA" id="ARBA00022729"/>
    </source>
</evidence>
<keyword evidence="9" id="KW-0479">Metal-binding</keyword>
<feature type="chain" id="PRO_5040438593" description="CFEM domain-containing protein" evidence="10">
    <location>
        <begin position="19"/>
        <end position="83"/>
    </location>
</feature>
<comment type="subcellular location">
    <subcellularLocation>
        <location evidence="1">Membrane</location>
        <topology evidence="1">Lipid-anchor</topology>
        <topology evidence="1">GPI-anchor</topology>
    </subcellularLocation>
    <subcellularLocation>
        <location evidence="2">Secreted</location>
    </subcellularLocation>
</comment>
<gene>
    <name evidence="12" type="ORF">CC78DRAFT_535597</name>
</gene>
<dbReference type="EMBL" id="ML986656">
    <property type="protein sequence ID" value="KAF2261498.1"/>
    <property type="molecule type" value="Genomic_DNA"/>
</dbReference>
<name>A0A9P4K5V6_9PLEO</name>
<evidence type="ECO:0000256" key="2">
    <source>
        <dbReference type="ARBA" id="ARBA00004613"/>
    </source>
</evidence>
<keyword evidence="6 10" id="KW-0732">Signal</keyword>
<evidence type="ECO:0000256" key="10">
    <source>
        <dbReference type="SAM" id="SignalP"/>
    </source>
</evidence>
<dbReference type="Proteomes" id="UP000800093">
    <property type="component" value="Unassembled WGS sequence"/>
</dbReference>
<dbReference type="PROSITE" id="PS52012">
    <property type="entry name" value="CFEM"/>
    <property type="match status" value="1"/>
</dbReference>
<keyword evidence="8" id="KW-0449">Lipoprotein</keyword>
<dbReference type="OrthoDB" id="3785142at2759"/>
<dbReference type="GO" id="GO:0005576">
    <property type="term" value="C:extracellular region"/>
    <property type="evidence" value="ECO:0007669"/>
    <property type="project" value="UniProtKB-SubCell"/>
</dbReference>
<feature type="signal peptide" evidence="10">
    <location>
        <begin position="1"/>
        <end position="18"/>
    </location>
</feature>
<evidence type="ECO:0000256" key="4">
    <source>
        <dbReference type="ARBA" id="ARBA00022525"/>
    </source>
</evidence>
<dbReference type="AlphaFoldDB" id="A0A9P4K5V6"/>
<reference evidence="13" key="1">
    <citation type="journal article" date="2020" name="Stud. Mycol.">
        <title>101 Dothideomycetes genomes: A test case for predicting lifestyles and emergence of pathogens.</title>
        <authorList>
            <person name="Haridas S."/>
            <person name="Albert R."/>
            <person name="Binder M."/>
            <person name="Bloem J."/>
            <person name="LaButti K."/>
            <person name="Salamov A."/>
            <person name="Andreopoulos B."/>
            <person name="Baker S."/>
            <person name="Barry K."/>
            <person name="Bills G."/>
            <person name="Bluhm B."/>
            <person name="Cannon C."/>
            <person name="Castanera R."/>
            <person name="Culley D."/>
            <person name="Daum C."/>
            <person name="Ezra D."/>
            <person name="Gonzalez J."/>
            <person name="Henrissat B."/>
            <person name="Kuo A."/>
            <person name="Liang C."/>
            <person name="Lipzen A."/>
            <person name="Lutzoni F."/>
            <person name="Magnuson J."/>
            <person name="Mondo S."/>
            <person name="Nolan M."/>
            <person name="Ohm R."/>
            <person name="Pangilinan J."/>
            <person name="Park H.-J."/>
            <person name="Ramirez L."/>
            <person name="Alfaro M."/>
            <person name="Sun H."/>
            <person name="Tritt A."/>
            <person name="Yoshinaga Y."/>
            <person name="Zwiers L.-H."/>
            <person name="Turgeon B."/>
            <person name="Goodwin S."/>
            <person name="Spatafora J."/>
            <person name="Crous P."/>
            <person name="Grigoriev I."/>
        </authorList>
    </citation>
    <scope>NUCLEOTIDE SEQUENCE [LARGE SCALE GENOMIC DNA]</scope>
    <source>
        <strain evidence="13">CBS 304.66</strain>
    </source>
</reference>
<evidence type="ECO:0000256" key="5">
    <source>
        <dbReference type="ARBA" id="ARBA00022622"/>
    </source>
</evidence>
<keyword evidence="13" id="KW-1185">Reference proteome</keyword>
<evidence type="ECO:0000256" key="7">
    <source>
        <dbReference type="ARBA" id="ARBA00023157"/>
    </source>
</evidence>
<evidence type="ECO:0000259" key="11">
    <source>
        <dbReference type="PROSITE" id="PS52012"/>
    </source>
</evidence>
<dbReference type="InterPro" id="IPR008427">
    <property type="entry name" value="Extracellular_membr_CFEM_dom"/>
</dbReference>
<proteinExistence type="inferred from homology"/>
<keyword evidence="7" id="KW-1015">Disulfide bond</keyword>
<evidence type="ECO:0000256" key="1">
    <source>
        <dbReference type="ARBA" id="ARBA00004589"/>
    </source>
</evidence>
<keyword evidence="9" id="KW-0408">Iron</keyword>
<comment type="caution">
    <text evidence="12">The sequence shown here is derived from an EMBL/GenBank/DDBJ whole genome shotgun (WGS) entry which is preliminary data.</text>
</comment>
<protein>
    <recommendedName>
        <fullName evidence="11">CFEM domain-containing protein</fullName>
    </recommendedName>
</protein>